<reference evidence="16" key="1">
    <citation type="submission" date="2014-07" db="EMBL/GenBank/DDBJ databases">
        <title>Genome sequencing of plant-pathogenic Streptomyces species.</title>
        <authorList>
            <person name="Harrison J."/>
            <person name="Sapp M."/>
            <person name="Thwaites R."/>
            <person name="Studholme D.J."/>
        </authorList>
    </citation>
    <scope>NUCLEOTIDE SEQUENCE [LARGE SCALE GENOMIC DNA]</scope>
    <source>
        <strain evidence="16">NCPPB 4445</strain>
    </source>
</reference>
<dbReference type="AlphaFoldDB" id="A0A0L0K7D6"/>
<keyword evidence="4" id="KW-0547">Nucleotide-binding</keyword>
<evidence type="ECO:0000256" key="7">
    <source>
        <dbReference type="ARBA" id="ARBA00022840"/>
    </source>
</evidence>
<name>A0A0L0K7D6_9ACTN</name>
<keyword evidence="2" id="KW-0963">Cytoplasm</keyword>
<dbReference type="PATRIC" id="fig|42234.21.peg.3788"/>
<comment type="subcellular location">
    <subcellularLocation>
        <location evidence="1">Cytoplasm</location>
    </subcellularLocation>
</comment>
<dbReference type="GO" id="GO:0005737">
    <property type="term" value="C:cytoplasm"/>
    <property type="evidence" value="ECO:0007669"/>
    <property type="project" value="UniProtKB-SubCell"/>
</dbReference>
<evidence type="ECO:0000256" key="8">
    <source>
        <dbReference type="ARBA" id="ARBA00022881"/>
    </source>
</evidence>
<dbReference type="EMBL" id="JPPY01000121">
    <property type="protein sequence ID" value="KND33781.1"/>
    <property type="molecule type" value="Genomic_DNA"/>
</dbReference>
<keyword evidence="9" id="KW-0238">DNA-binding</keyword>
<evidence type="ECO:0000256" key="6">
    <source>
        <dbReference type="ARBA" id="ARBA00022769"/>
    </source>
</evidence>
<dbReference type="Gene3D" id="3.40.50.300">
    <property type="entry name" value="P-loop containing nucleotide triphosphate hydrolases"/>
    <property type="match status" value="1"/>
</dbReference>
<evidence type="ECO:0000256" key="9">
    <source>
        <dbReference type="ARBA" id="ARBA00023125"/>
    </source>
</evidence>
<dbReference type="PANTHER" id="PTHR43152:SF3">
    <property type="entry name" value="UVRABC SYSTEM PROTEIN A"/>
    <property type="match status" value="1"/>
</dbReference>
<dbReference type="PANTHER" id="PTHR43152">
    <property type="entry name" value="UVRABC SYSTEM PROTEIN A"/>
    <property type="match status" value="1"/>
</dbReference>
<evidence type="ECO:0000313" key="16">
    <source>
        <dbReference type="Proteomes" id="UP000037151"/>
    </source>
</evidence>
<dbReference type="Gene3D" id="1.20.1580.10">
    <property type="entry name" value="ABC transporter ATPase like domain"/>
    <property type="match status" value="1"/>
</dbReference>
<organism evidence="15 16">
    <name type="scientific">Streptomyces acidiscabies</name>
    <dbReference type="NCBI Taxonomy" id="42234"/>
    <lineage>
        <taxon>Bacteria</taxon>
        <taxon>Bacillati</taxon>
        <taxon>Actinomycetota</taxon>
        <taxon>Actinomycetes</taxon>
        <taxon>Kitasatosporales</taxon>
        <taxon>Streptomycetaceae</taxon>
        <taxon>Streptomyces</taxon>
    </lineage>
</organism>
<evidence type="ECO:0000256" key="13">
    <source>
        <dbReference type="ARBA" id="ARBA00042156"/>
    </source>
</evidence>
<keyword evidence="5" id="KW-0227">DNA damage</keyword>
<keyword evidence="3" id="KW-0677">Repeat</keyword>
<evidence type="ECO:0000256" key="4">
    <source>
        <dbReference type="ARBA" id="ARBA00022741"/>
    </source>
</evidence>
<evidence type="ECO:0000256" key="2">
    <source>
        <dbReference type="ARBA" id="ARBA00022490"/>
    </source>
</evidence>
<keyword evidence="10" id="KW-0234">DNA repair</keyword>
<dbReference type="GO" id="GO:0005524">
    <property type="term" value="F:ATP binding"/>
    <property type="evidence" value="ECO:0007669"/>
    <property type="project" value="UniProtKB-KW"/>
</dbReference>
<protein>
    <recommendedName>
        <fullName evidence="12">UvrABC system protein A</fullName>
    </recommendedName>
    <alternativeName>
        <fullName evidence="13">Excinuclease ABC subunit A</fullName>
    </alternativeName>
</protein>
<evidence type="ECO:0000313" key="15">
    <source>
        <dbReference type="EMBL" id="KND33781.1"/>
    </source>
</evidence>
<feature type="region of interest" description="Disordered" evidence="14">
    <location>
        <begin position="89"/>
        <end position="110"/>
    </location>
</feature>
<evidence type="ECO:0000256" key="3">
    <source>
        <dbReference type="ARBA" id="ARBA00022737"/>
    </source>
</evidence>
<keyword evidence="7" id="KW-0067">ATP-binding</keyword>
<comment type="similarity">
    <text evidence="11">Belongs to the ABC transporter superfamily. UvrA family.</text>
</comment>
<keyword evidence="8" id="KW-0267">Excision nuclease</keyword>
<dbReference type="Proteomes" id="UP000037151">
    <property type="component" value="Unassembled WGS sequence"/>
</dbReference>
<evidence type="ECO:0000256" key="1">
    <source>
        <dbReference type="ARBA" id="ARBA00004496"/>
    </source>
</evidence>
<keyword evidence="6" id="KW-0228">DNA excision</keyword>
<evidence type="ECO:0000256" key="11">
    <source>
        <dbReference type="ARBA" id="ARBA00038000"/>
    </source>
</evidence>
<evidence type="ECO:0000256" key="14">
    <source>
        <dbReference type="SAM" id="MobiDB-lite"/>
    </source>
</evidence>
<evidence type="ECO:0000256" key="10">
    <source>
        <dbReference type="ARBA" id="ARBA00023204"/>
    </source>
</evidence>
<sequence>MELPNNALTVFTRVSGSGKSSLTVDSIFAERKRRYVKQLEKPDTDAIEGLSLAIAIDQKTSSRDPRSTAGAITEVYDHLGKLFVQAAPEPVAPHPTSPTGRFPCSLPEAS</sequence>
<dbReference type="GO" id="GO:0006281">
    <property type="term" value="P:DNA repair"/>
    <property type="evidence" value="ECO:0007669"/>
    <property type="project" value="UniProtKB-KW"/>
</dbReference>
<dbReference type="GO" id="GO:0004518">
    <property type="term" value="F:nuclease activity"/>
    <property type="evidence" value="ECO:0007669"/>
    <property type="project" value="UniProtKB-KW"/>
</dbReference>
<accession>A0A0L0K7D6</accession>
<evidence type="ECO:0000256" key="5">
    <source>
        <dbReference type="ARBA" id="ARBA00022763"/>
    </source>
</evidence>
<dbReference type="GO" id="GO:0003677">
    <property type="term" value="F:DNA binding"/>
    <property type="evidence" value="ECO:0007669"/>
    <property type="project" value="UniProtKB-KW"/>
</dbReference>
<evidence type="ECO:0000256" key="12">
    <source>
        <dbReference type="ARBA" id="ARBA00039316"/>
    </source>
</evidence>
<comment type="caution">
    <text evidence="15">The sequence shown here is derived from an EMBL/GenBank/DDBJ whole genome shotgun (WGS) entry which is preliminary data.</text>
</comment>
<proteinExistence type="inferred from homology"/>
<dbReference type="InterPro" id="IPR027417">
    <property type="entry name" value="P-loop_NTPase"/>
</dbReference>
<gene>
    <name evidence="15" type="ORF">IQ63_18375</name>
</gene>